<evidence type="ECO:0000313" key="11">
    <source>
        <dbReference type="Proteomes" id="UP000277671"/>
    </source>
</evidence>
<reference evidence="10 11" key="1">
    <citation type="submission" date="2018-10" db="EMBL/GenBank/DDBJ databases">
        <title>Sequencing the genomes of 1000 actinobacteria strains.</title>
        <authorList>
            <person name="Klenk H.-P."/>
        </authorList>
    </citation>
    <scope>NUCLEOTIDE SEQUENCE [LARGE SCALE GENOMIC DNA]</scope>
    <source>
        <strain evidence="10 11">DSM 45175</strain>
    </source>
</reference>
<evidence type="ECO:0000256" key="4">
    <source>
        <dbReference type="ARBA" id="ARBA00022692"/>
    </source>
</evidence>
<evidence type="ECO:0000256" key="2">
    <source>
        <dbReference type="ARBA" id="ARBA00022448"/>
    </source>
</evidence>
<feature type="transmembrane region" description="Helical" evidence="8">
    <location>
        <begin position="89"/>
        <end position="108"/>
    </location>
</feature>
<dbReference type="OrthoDB" id="7375466at2"/>
<dbReference type="NCBIfam" id="TIGR00711">
    <property type="entry name" value="efflux_EmrB"/>
    <property type="match status" value="1"/>
</dbReference>
<keyword evidence="3" id="KW-1003">Cell membrane</keyword>
<dbReference type="PANTHER" id="PTHR42718:SF42">
    <property type="entry name" value="EXPORT PROTEIN"/>
    <property type="match status" value="1"/>
</dbReference>
<dbReference type="EMBL" id="RBKT01000001">
    <property type="protein sequence ID" value="RKR92053.1"/>
    <property type="molecule type" value="Genomic_DNA"/>
</dbReference>
<keyword evidence="5 8" id="KW-1133">Transmembrane helix</keyword>
<keyword evidence="6 8" id="KW-0472">Membrane</keyword>
<dbReference type="PROSITE" id="PS50850">
    <property type="entry name" value="MFS"/>
    <property type="match status" value="1"/>
</dbReference>
<feature type="transmembrane region" description="Helical" evidence="8">
    <location>
        <begin position="148"/>
        <end position="169"/>
    </location>
</feature>
<dbReference type="Gene3D" id="1.20.1720.10">
    <property type="entry name" value="Multidrug resistance protein D"/>
    <property type="match status" value="1"/>
</dbReference>
<dbReference type="PANTHER" id="PTHR42718">
    <property type="entry name" value="MAJOR FACILITATOR SUPERFAMILY MULTIDRUG TRANSPORTER MFSC"/>
    <property type="match status" value="1"/>
</dbReference>
<dbReference type="CDD" id="cd17321">
    <property type="entry name" value="MFS_MMR_MDR_like"/>
    <property type="match status" value="1"/>
</dbReference>
<feature type="transmembrane region" description="Helical" evidence="8">
    <location>
        <begin position="240"/>
        <end position="258"/>
    </location>
</feature>
<feature type="domain" description="Major facilitator superfamily (MFS) profile" evidence="9">
    <location>
        <begin position="23"/>
        <end position="471"/>
    </location>
</feature>
<feature type="transmembrane region" description="Helical" evidence="8">
    <location>
        <begin position="279"/>
        <end position="302"/>
    </location>
</feature>
<keyword evidence="4 8" id="KW-0812">Transmembrane</keyword>
<dbReference type="AlphaFoldDB" id="A0A495JSW0"/>
<dbReference type="InterPro" id="IPR004638">
    <property type="entry name" value="EmrB-like"/>
</dbReference>
<feature type="transmembrane region" description="Helical" evidence="8">
    <location>
        <begin position="57"/>
        <end position="77"/>
    </location>
</feature>
<feature type="transmembrane region" description="Helical" evidence="8">
    <location>
        <begin position="114"/>
        <end position="136"/>
    </location>
</feature>
<dbReference type="GO" id="GO:0022857">
    <property type="term" value="F:transmembrane transporter activity"/>
    <property type="evidence" value="ECO:0007669"/>
    <property type="project" value="InterPro"/>
</dbReference>
<organism evidence="10 11">
    <name type="scientific">Micromonospora pisi</name>
    <dbReference type="NCBI Taxonomy" id="589240"/>
    <lineage>
        <taxon>Bacteria</taxon>
        <taxon>Bacillati</taxon>
        <taxon>Actinomycetota</taxon>
        <taxon>Actinomycetes</taxon>
        <taxon>Micromonosporales</taxon>
        <taxon>Micromonosporaceae</taxon>
        <taxon>Micromonospora</taxon>
    </lineage>
</organism>
<evidence type="ECO:0000256" key="8">
    <source>
        <dbReference type="SAM" id="Phobius"/>
    </source>
</evidence>
<feature type="region of interest" description="Disordered" evidence="7">
    <location>
        <begin position="472"/>
        <end position="524"/>
    </location>
</feature>
<feature type="transmembrane region" description="Helical" evidence="8">
    <location>
        <begin position="367"/>
        <end position="390"/>
    </location>
</feature>
<sequence length="524" mass="53013">MNPTRDDQVGGLVRYGQPAGRWVLLATVLGSGLAFVDSTVVNIALPRIGDDFHAGAAALQWTVNGYTLSLASLILLGGSLGDRFGRRRIFVVGVVWFAIASLLCGLAPSEEILVAARVLQGIGGALLTPGALAILGASFHPDDRAKAIGAWSGLGGIAGALGPFLGGWLVEVASWRLVFLINVPLAAVVALVAIRHVPESRDPDAPDRFDVVGLLTGAAGLAGLTYGFTAWPTAGPQSPTVLVTLAVGVAGMIGFVVAERRSSHPMLPLEVFRIRAFSAVNLVTFAVYAALGGVFFLVVLNLQVVVGFSPLAAGTAMLPVTVLMLLLSARAGALGQRIGPRIPMTVGPAVCAGALVLLAGVGSRTSYLTGVLPAVLLLGLGLSLTVAPLTATALGSVDERHAGIASGVNNAVARAAGLLAVAVLPLAAGIGAGSLTDAADLGPVYRVAMLICAGLLLLGSVIALVGVPSRLPGQRQSAEPDVPSGADDPISPVRVHCAVDSPPLHPQPTDGPVAGGRAGASERR</sequence>
<feature type="transmembrane region" description="Helical" evidence="8">
    <location>
        <begin position="341"/>
        <end position="361"/>
    </location>
</feature>
<dbReference type="SUPFAM" id="SSF103473">
    <property type="entry name" value="MFS general substrate transporter"/>
    <property type="match status" value="1"/>
</dbReference>
<dbReference type="RefSeq" id="WP_121160112.1">
    <property type="nucleotide sequence ID" value="NZ_RBKT01000001.1"/>
</dbReference>
<dbReference type="InterPro" id="IPR036259">
    <property type="entry name" value="MFS_trans_sf"/>
</dbReference>
<evidence type="ECO:0000256" key="7">
    <source>
        <dbReference type="SAM" id="MobiDB-lite"/>
    </source>
</evidence>
<evidence type="ECO:0000313" key="10">
    <source>
        <dbReference type="EMBL" id="RKR92053.1"/>
    </source>
</evidence>
<proteinExistence type="predicted"/>
<keyword evidence="11" id="KW-1185">Reference proteome</keyword>
<evidence type="ECO:0000256" key="1">
    <source>
        <dbReference type="ARBA" id="ARBA00004651"/>
    </source>
</evidence>
<dbReference type="Gene3D" id="1.20.1250.20">
    <property type="entry name" value="MFS general substrate transporter like domains"/>
    <property type="match status" value="1"/>
</dbReference>
<feature type="transmembrane region" description="Helical" evidence="8">
    <location>
        <begin position="411"/>
        <end position="432"/>
    </location>
</feature>
<gene>
    <name evidence="10" type="ORF">BDK92_6485</name>
</gene>
<evidence type="ECO:0000259" key="9">
    <source>
        <dbReference type="PROSITE" id="PS50850"/>
    </source>
</evidence>
<name>A0A495JSW0_9ACTN</name>
<protein>
    <submittedName>
        <fullName evidence="10">EmrB/QacA subfamily drug resistance transporter</fullName>
    </submittedName>
</protein>
<comment type="subcellular location">
    <subcellularLocation>
        <location evidence="1">Cell membrane</location>
        <topology evidence="1">Multi-pass membrane protein</topology>
    </subcellularLocation>
</comment>
<evidence type="ECO:0000256" key="6">
    <source>
        <dbReference type="ARBA" id="ARBA00023136"/>
    </source>
</evidence>
<feature type="transmembrane region" description="Helical" evidence="8">
    <location>
        <begin position="308"/>
        <end position="329"/>
    </location>
</feature>
<feature type="transmembrane region" description="Helical" evidence="8">
    <location>
        <begin position="444"/>
        <end position="467"/>
    </location>
</feature>
<keyword evidence="2" id="KW-0813">Transport</keyword>
<feature type="transmembrane region" description="Helical" evidence="8">
    <location>
        <begin position="209"/>
        <end position="228"/>
    </location>
</feature>
<dbReference type="Proteomes" id="UP000277671">
    <property type="component" value="Unassembled WGS sequence"/>
</dbReference>
<dbReference type="InterPro" id="IPR011701">
    <property type="entry name" value="MFS"/>
</dbReference>
<evidence type="ECO:0000256" key="3">
    <source>
        <dbReference type="ARBA" id="ARBA00022475"/>
    </source>
</evidence>
<feature type="transmembrane region" description="Helical" evidence="8">
    <location>
        <begin position="22"/>
        <end position="45"/>
    </location>
</feature>
<dbReference type="GO" id="GO:0005886">
    <property type="term" value="C:plasma membrane"/>
    <property type="evidence" value="ECO:0007669"/>
    <property type="project" value="UniProtKB-SubCell"/>
</dbReference>
<feature type="transmembrane region" description="Helical" evidence="8">
    <location>
        <begin position="175"/>
        <end position="197"/>
    </location>
</feature>
<dbReference type="InterPro" id="IPR020846">
    <property type="entry name" value="MFS_dom"/>
</dbReference>
<comment type="caution">
    <text evidence="10">The sequence shown here is derived from an EMBL/GenBank/DDBJ whole genome shotgun (WGS) entry which is preliminary data.</text>
</comment>
<accession>A0A495JSW0</accession>
<evidence type="ECO:0000256" key="5">
    <source>
        <dbReference type="ARBA" id="ARBA00022989"/>
    </source>
</evidence>
<dbReference type="Pfam" id="PF07690">
    <property type="entry name" value="MFS_1"/>
    <property type="match status" value="1"/>
</dbReference>